<evidence type="ECO:0000313" key="2">
    <source>
        <dbReference type="EMBL" id="TQL78311.1"/>
    </source>
</evidence>
<evidence type="ECO:0000313" key="3">
    <source>
        <dbReference type="Proteomes" id="UP000317043"/>
    </source>
</evidence>
<organism evidence="2 3">
    <name type="scientific">Stackebrandtia endophytica</name>
    <dbReference type="NCBI Taxonomy" id="1496996"/>
    <lineage>
        <taxon>Bacteria</taxon>
        <taxon>Bacillati</taxon>
        <taxon>Actinomycetota</taxon>
        <taxon>Actinomycetes</taxon>
        <taxon>Glycomycetales</taxon>
        <taxon>Glycomycetaceae</taxon>
        <taxon>Stackebrandtia</taxon>
    </lineage>
</organism>
<dbReference type="EMBL" id="VFOW01000001">
    <property type="protein sequence ID" value="TQL78311.1"/>
    <property type="molecule type" value="Genomic_DNA"/>
</dbReference>
<keyword evidence="3" id="KW-1185">Reference proteome</keyword>
<protein>
    <submittedName>
        <fullName evidence="2">Uncharacterized protein</fullName>
    </submittedName>
</protein>
<dbReference type="AlphaFoldDB" id="A0A543B0E9"/>
<dbReference type="Proteomes" id="UP000317043">
    <property type="component" value="Unassembled WGS sequence"/>
</dbReference>
<feature type="region of interest" description="Disordered" evidence="1">
    <location>
        <begin position="148"/>
        <end position="183"/>
    </location>
</feature>
<evidence type="ECO:0000256" key="1">
    <source>
        <dbReference type="SAM" id="MobiDB-lite"/>
    </source>
</evidence>
<feature type="region of interest" description="Disordered" evidence="1">
    <location>
        <begin position="105"/>
        <end position="125"/>
    </location>
</feature>
<reference evidence="2 3" key="1">
    <citation type="submission" date="2019-06" db="EMBL/GenBank/DDBJ databases">
        <title>Sequencing the genomes of 1000 actinobacteria strains.</title>
        <authorList>
            <person name="Klenk H.-P."/>
        </authorList>
    </citation>
    <scope>NUCLEOTIDE SEQUENCE [LARGE SCALE GENOMIC DNA]</scope>
    <source>
        <strain evidence="2 3">DSM 45928</strain>
    </source>
</reference>
<feature type="region of interest" description="Disordered" evidence="1">
    <location>
        <begin position="1"/>
        <end position="21"/>
    </location>
</feature>
<comment type="caution">
    <text evidence="2">The sequence shown here is derived from an EMBL/GenBank/DDBJ whole genome shotgun (WGS) entry which is preliminary data.</text>
</comment>
<accession>A0A543B0E9</accession>
<feature type="compositionally biased region" description="Basic residues" evidence="1">
    <location>
        <begin position="150"/>
        <end position="160"/>
    </location>
</feature>
<dbReference type="InParanoid" id="A0A543B0E9"/>
<gene>
    <name evidence="2" type="ORF">FB566_3894</name>
</gene>
<name>A0A543B0E9_9ACTN</name>
<feature type="compositionally biased region" description="Basic and acidic residues" evidence="1">
    <location>
        <begin position="1"/>
        <end position="17"/>
    </location>
</feature>
<sequence>MYRYRWSLESDGRDDNRSFTPPTTTVWQPLTRKMGGNPQRINTEVTRPSRLTGRHAPPPSTVLSHCVGRVRLGEPTGATSFIPMVDSPPERTLSEAEWLPVAHFPLTPSPPESNDSPRQPFKSDPQFDCHVGHRNLHSDKTNAKPVRVLHSQRHHHHARKPPATLPTRPTKIDCRAGQGNLRPDKAEEEVVRVLYFRRRQRRQGAN</sequence>
<proteinExistence type="predicted"/>